<dbReference type="GO" id="GO:0036064">
    <property type="term" value="C:ciliary basal body"/>
    <property type="evidence" value="ECO:0007669"/>
    <property type="project" value="TreeGrafter"/>
</dbReference>
<keyword evidence="2" id="KW-0677">Repeat</keyword>
<dbReference type="Pfam" id="PF00400">
    <property type="entry name" value="WD40"/>
    <property type="match status" value="3"/>
</dbReference>
<dbReference type="InterPro" id="IPR052803">
    <property type="entry name" value="Cilium-Associated_Jouberin"/>
</dbReference>
<feature type="compositionally biased region" description="Basic residues" evidence="4">
    <location>
        <begin position="259"/>
        <end position="273"/>
    </location>
</feature>
<feature type="region of interest" description="Disordered" evidence="4">
    <location>
        <begin position="609"/>
        <end position="634"/>
    </location>
</feature>
<accession>A0AAE0GM65</accession>
<feature type="compositionally biased region" description="Basic residues" evidence="4">
    <location>
        <begin position="143"/>
        <end position="153"/>
    </location>
</feature>
<dbReference type="PROSITE" id="PS50082">
    <property type="entry name" value="WD_REPEATS_2"/>
    <property type="match status" value="3"/>
</dbReference>
<feature type="compositionally biased region" description="Basic and acidic residues" evidence="4">
    <location>
        <begin position="310"/>
        <end position="337"/>
    </location>
</feature>
<feature type="repeat" description="WD" evidence="3">
    <location>
        <begin position="786"/>
        <end position="814"/>
    </location>
</feature>
<feature type="compositionally biased region" description="Basic and acidic residues" evidence="4">
    <location>
        <begin position="62"/>
        <end position="81"/>
    </location>
</feature>
<evidence type="ECO:0000256" key="3">
    <source>
        <dbReference type="PROSITE-ProRule" id="PRU00221"/>
    </source>
</evidence>
<dbReference type="EMBL" id="LGRX02004305">
    <property type="protein sequence ID" value="KAK3280672.1"/>
    <property type="molecule type" value="Genomic_DNA"/>
</dbReference>
<gene>
    <name evidence="5" type="ORF">CYMTET_11501</name>
</gene>
<evidence type="ECO:0000313" key="5">
    <source>
        <dbReference type="EMBL" id="KAK3280672.1"/>
    </source>
</evidence>
<feature type="compositionally biased region" description="Pro residues" evidence="4">
    <location>
        <begin position="1094"/>
        <end position="1107"/>
    </location>
</feature>
<dbReference type="SMART" id="SM00320">
    <property type="entry name" value="WD40"/>
    <property type="match status" value="6"/>
</dbReference>
<proteinExistence type="predicted"/>
<dbReference type="PROSITE" id="PS00678">
    <property type="entry name" value="WD_REPEATS_1"/>
    <property type="match status" value="2"/>
</dbReference>
<feature type="compositionally biased region" description="Basic and acidic residues" evidence="4">
    <location>
        <begin position="35"/>
        <end position="48"/>
    </location>
</feature>
<dbReference type="Gene3D" id="2.130.10.10">
    <property type="entry name" value="YVTN repeat-like/Quinoprotein amine dehydrogenase"/>
    <property type="match status" value="1"/>
</dbReference>
<name>A0AAE0GM65_9CHLO</name>
<evidence type="ECO:0000256" key="2">
    <source>
        <dbReference type="ARBA" id="ARBA00022737"/>
    </source>
</evidence>
<feature type="compositionally biased region" description="Basic and acidic residues" evidence="4">
    <location>
        <begin position="235"/>
        <end position="258"/>
    </location>
</feature>
<feature type="compositionally biased region" description="Basic and acidic residues" evidence="4">
    <location>
        <begin position="174"/>
        <end position="194"/>
    </location>
</feature>
<feature type="compositionally biased region" description="Basic and acidic residues" evidence="4">
    <location>
        <begin position="618"/>
        <end position="634"/>
    </location>
</feature>
<protein>
    <submittedName>
        <fullName evidence="5">Uncharacterized protein</fullName>
    </submittedName>
</protein>
<dbReference type="Proteomes" id="UP001190700">
    <property type="component" value="Unassembled WGS sequence"/>
</dbReference>
<feature type="compositionally biased region" description="Acidic residues" evidence="4">
    <location>
        <begin position="1591"/>
        <end position="1600"/>
    </location>
</feature>
<feature type="region of interest" description="Disordered" evidence="4">
    <location>
        <begin position="1139"/>
        <end position="1600"/>
    </location>
</feature>
<feature type="compositionally biased region" description="Basic and acidic residues" evidence="4">
    <location>
        <begin position="1460"/>
        <end position="1470"/>
    </location>
</feature>
<feature type="repeat" description="WD" evidence="3">
    <location>
        <begin position="919"/>
        <end position="943"/>
    </location>
</feature>
<feature type="region of interest" description="Disordered" evidence="4">
    <location>
        <begin position="1"/>
        <end position="341"/>
    </location>
</feature>
<evidence type="ECO:0000313" key="6">
    <source>
        <dbReference type="Proteomes" id="UP001190700"/>
    </source>
</evidence>
<dbReference type="GO" id="GO:0044458">
    <property type="term" value="P:motile cilium assembly"/>
    <property type="evidence" value="ECO:0007669"/>
    <property type="project" value="TreeGrafter"/>
</dbReference>
<dbReference type="PANTHER" id="PTHR44499">
    <property type="entry name" value="JOUBERIN"/>
    <property type="match status" value="1"/>
</dbReference>
<dbReference type="PANTHER" id="PTHR44499:SF1">
    <property type="entry name" value="JOUBERIN"/>
    <property type="match status" value="1"/>
</dbReference>
<dbReference type="InterPro" id="IPR015943">
    <property type="entry name" value="WD40/YVTN_repeat-like_dom_sf"/>
</dbReference>
<evidence type="ECO:0000256" key="4">
    <source>
        <dbReference type="SAM" id="MobiDB-lite"/>
    </source>
</evidence>
<keyword evidence="6" id="KW-1185">Reference proteome</keyword>
<feature type="compositionally biased region" description="Basic and acidic residues" evidence="4">
    <location>
        <begin position="1"/>
        <end position="10"/>
    </location>
</feature>
<feature type="region of interest" description="Disordered" evidence="4">
    <location>
        <begin position="999"/>
        <end position="1024"/>
    </location>
</feature>
<feature type="repeat" description="WD" evidence="3">
    <location>
        <begin position="707"/>
        <end position="748"/>
    </location>
</feature>
<feature type="compositionally biased region" description="Basic and acidic residues" evidence="4">
    <location>
        <begin position="278"/>
        <end position="296"/>
    </location>
</feature>
<feature type="compositionally biased region" description="Basic and acidic residues" evidence="4">
    <location>
        <begin position="204"/>
        <end position="225"/>
    </location>
</feature>
<evidence type="ECO:0000256" key="1">
    <source>
        <dbReference type="ARBA" id="ARBA00022574"/>
    </source>
</evidence>
<sequence length="1600" mass="173514">MNYFKKKDGAPDPQPSSEGEVLSRDKSIFSVFRKPKTETEFSEGEKSSNKGTSALSTEEQDITTKPDAQEKSDPSETENKPKKSYFGFKRGGDDEDTAAAGKRRKQIQKQLFLARKTGKDEDKEGWRNGAKGRGIQKQQLSRAPRRAKTRIKARQGSGEEESKSKSSFFSRAKTGKDEDKGKAQDGETGEESKSKSSFFSRAKTGKDEDKGKAQDGETGEEESKSKSSFFSRAKTGKDEDKGKAKDGETGEDGSDSKKGGKSKRMFSLKKFRAGKSGSENKAEPSSEADPRWNRGSDDDDAGEESEEEYELSHRQGSRDQKAESASPREDSPPKPKDAPSAFKHSVRAWTANLVRVSVNKTGELKSDTHVTGPVVRLHFVKVDTGGYVSKQLDASTEPARDVALPPLQTMPYSLKGRRQAMLVAEWRESLLVDGVAAEVLLQPGHLLLLELLQLPDSFSKMHTETKAFKAGIHKIAWAFLRLKAPQANGEIGTVRLQLYKYTTDRFTGRMTRGGRAASPLEVYELWHRLQQTPSEKRPRYPSYIEINIKATPHPLTQLDVTEMQLQHGRPNLRERVENERVLGDYLAQGRLKEGKEILPAELGRVTVEQLQGQTRESTQSEKEAKTPEETPEKGSLELQLIKFRAETEDCQVPNATLRGLQPGRRGCVALAFSPDGALLAAVAEDEQPNLFRVQVYETHSGASKRSFSGHHGLVYDISWCPDNAHLVTASADFTAKLWTIEKHAAPKSPGGVYGTRSPGGVYGSSTGPTQVFQHACFVYAAQCHPSPDASLVATGAYDCMIRLWDMLTGQPLRELCVHQARVNHLAFDAGKRLYSGDGHGIVKELSCDAHTKGSGLKLLRSSNELAGEPITCLRVHPQGRKLVVLTKTSRLCTIDLKLFAMTNNYLGVQCGTHPLKFDLSPDGRYVISGSEDGRVHLWEFQSGVAHPLPQLSFSSDIPYGVAWNTRLHAVAVARMSAAHPLALYVHDPRRPSVSIQQAVKGAKPRSLASPRRLGASRNHPKVPDQLTPTRVAEMLASLRQSKHELMDRVQASVKKAGVSPKKQIEQPPKKAQKKLFDEIVDEEKRLNPWDHAPEPPAVKPPRGPPPESLAGINALKTGTASRNLPKPPGVGLLAELEALGDQPEKKQKEGGSSFGLAHEIEDAKPLRTGGGFGLEGELEDLRKDSPGAKGKPRGASRFGLDAELTEPKNTAKQITSGGGFGLLDELDDIGGKASNSARPPDKKPTDGGFGLLDELDDVGGKASNSARPPDKKPTDGDFGLLDELDDIGGKASNSAKPPDKKSTDGGFGLLDELDDIGGKASNSARPPDKKPTDGGFGLLDELDDVGGKASNSARPPDKKPTDGDFGLLDELDDIGGKASNSAKPPDKKSTDGGFGLLDELDSAPPAPRKALEPVPPPPRRKLPEMEKAGGGFGRMDELEETSKAVEKPVRPLQPLPPPTKRTEPPKKDDAGGQFGLDDELDSLFADEPRKPSEPKLTGEGPAPRTKDSGGGIGGFGLTDDLSERARDTEKPVKALEPVIPPRKTDDIASFGLGEDLDDDLFSSSTVPKPPHRREGGGGGQPAPRKSMGFGLEDDLDTEDL</sequence>
<feature type="compositionally biased region" description="Basic and acidic residues" evidence="4">
    <location>
        <begin position="1434"/>
        <end position="1449"/>
    </location>
</feature>
<dbReference type="InterPro" id="IPR019775">
    <property type="entry name" value="WD40_repeat_CS"/>
</dbReference>
<dbReference type="SUPFAM" id="SSF50978">
    <property type="entry name" value="WD40 repeat-like"/>
    <property type="match status" value="1"/>
</dbReference>
<feature type="compositionally biased region" description="Acidic residues" evidence="4">
    <location>
        <begin position="297"/>
        <end position="309"/>
    </location>
</feature>
<dbReference type="PROSITE" id="PS50294">
    <property type="entry name" value="WD_REPEATS_REGION"/>
    <property type="match status" value="1"/>
</dbReference>
<dbReference type="InterPro" id="IPR001680">
    <property type="entry name" value="WD40_rpt"/>
</dbReference>
<comment type="caution">
    <text evidence="5">The sequence shown here is derived from an EMBL/GenBank/DDBJ whole genome shotgun (WGS) entry which is preliminary data.</text>
</comment>
<keyword evidence="1 3" id="KW-0853">WD repeat</keyword>
<feature type="compositionally biased region" description="Basic and acidic residues" evidence="4">
    <location>
        <begin position="117"/>
        <end position="126"/>
    </location>
</feature>
<feature type="compositionally biased region" description="Basic and acidic residues" evidence="4">
    <location>
        <begin position="1521"/>
        <end position="1533"/>
    </location>
</feature>
<organism evidence="5 6">
    <name type="scientific">Cymbomonas tetramitiformis</name>
    <dbReference type="NCBI Taxonomy" id="36881"/>
    <lineage>
        <taxon>Eukaryota</taxon>
        <taxon>Viridiplantae</taxon>
        <taxon>Chlorophyta</taxon>
        <taxon>Pyramimonadophyceae</taxon>
        <taxon>Pyramimonadales</taxon>
        <taxon>Pyramimonadaceae</taxon>
        <taxon>Cymbomonas</taxon>
    </lineage>
</organism>
<feature type="region of interest" description="Disordered" evidence="4">
    <location>
        <begin position="1086"/>
        <end position="1112"/>
    </location>
</feature>
<reference evidence="5 6" key="1">
    <citation type="journal article" date="2015" name="Genome Biol. Evol.">
        <title>Comparative Genomics of a Bacterivorous Green Alga Reveals Evolutionary Causalities and Consequences of Phago-Mixotrophic Mode of Nutrition.</title>
        <authorList>
            <person name="Burns J.A."/>
            <person name="Paasch A."/>
            <person name="Narechania A."/>
            <person name="Kim E."/>
        </authorList>
    </citation>
    <scope>NUCLEOTIDE SEQUENCE [LARGE SCALE GENOMIC DNA]</scope>
    <source>
        <strain evidence="5 6">PLY_AMNH</strain>
    </source>
</reference>
<dbReference type="InterPro" id="IPR036322">
    <property type="entry name" value="WD40_repeat_dom_sf"/>
</dbReference>